<organism evidence="1 2">
    <name type="scientific">Lactuca virosa</name>
    <dbReference type="NCBI Taxonomy" id="75947"/>
    <lineage>
        <taxon>Eukaryota</taxon>
        <taxon>Viridiplantae</taxon>
        <taxon>Streptophyta</taxon>
        <taxon>Embryophyta</taxon>
        <taxon>Tracheophyta</taxon>
        <taxon>Spermatophyta</taxon>
        <taxon>Magnoliopsida</taxon>
        <taxon>eudicotyledons</taxon>
        <taxon>Gunneridae</taxon>
        <taxon>Pentapetalae</taxon>
        <taxon>asterids</taxon>
        <taxon>campanulids</taxon>
        <taxon>Asterales</taxon>
        <taxon>Asteraceae</taxon>
        <taxon>Cichorioideae</taxon>
        <taxon>Cichorieae</taxon>
        <taxon>Lactucinae</taxon>
        <taxon>Lactuca</taxon>
    </lineage>
</organism>
<dbReference type="AlphaFoldDB" id="A0AAU9P1P2"/>
<name>A0AAU9P1P2_9ASTR</name>
<sequence length="66" mass="8087">MIFCFSGIKWRRQQVVARGMHLLPKPRRFSYKIILEDKHHKAPWIIEYSFTSFSLFIKHRIDKLCH</sequence>
<gene>
    <name evidence="1" type="ORF">LVIROSA_LOCUS29880</name>
</gene>
<evidence type="ECO:0000313" key="1">
    <source>
        <dbReference type="EMBL" id="CAH1444012.1"/>
    </source>
</evidence>
<dbReference type="EMBL" id="CAKMRJ010005523">
    <property type="protein sequence ID" value="CAH1444012.1"/>
    <property type="molecule type" value="Genomic_DNA"/>
</dbReference>
<proteinExistence type="predicted"/>
<dbReference type="Proteomes" id="UP001157418">
    <property type="component" value="Unassembled WGS sequence"/>
</dbReference>
<reference evidence="1 2" key="1">
    <citation type="submission" date="2022-01" db="EMBL/GenBank/DDBJ databases">
        <authorList>
            <person name="Xiong W."/>
            <person name="Schranz E."/>
        </authorList>
    </citation>
    <scope>NUCLEOTIDE SEQUENCE [LARGE SCALE GENOMIC DNA]</scope>
</reference>
<evidence type="ECO:0000313" key="2">
    <source>
        <dbReference type="Proteomes" id="UP001157418"/>
    </source>
</evidence>
<comment type="caution">
    <text evidence="1">The sequence shown here is derived from an EMBL/GenBank/DDBJ whole genome shotgun (WGS) entry which is preliminary data.</text>
</comment>
<accession>A0AAU9P1P2</accession>
<protein>
    <submittedName>
        <fullName evidence="1">Uncharacterized protein</fullName>
    </submittedName>
</protein>
<keyword evidence="2" id="KW-1185">Reference proteome</keyword>